<dbReference type="Gene3D" id="3.90.950.10">
    <property type="match status" value="1"/>
</dbReference>
<dbReference type="NCBIfam" id="TIGR00042">
    <property type="entry name" value="RdgB/HAM1 family non-canonical purine NTP pyrophosphatase"/>
    <property type="match status" value="1"/>
</dbReference>
<evidence type="ECO:0000256" key="4">
    <source>
        <dbReference type="ARBA" id="ARBA00022801"/>
    </source>
</evidence>
<comment type="subunit">
    <text evidence="7">Homodimer.</text>
</comment>
<evidence type="ECO:0000256" key="5">
    <source>
        <dbReference type="ARBA" id="ARBA00022842"/>
    </source>
</evidence>
<comment type="caution">
    <text evidence="9">The sequence shown here is derived from an EMBL/GenBank/DDBJ whole genome shotgun (WGS) entry which is preliminary data.</text>
</comment>
<keyword evidence="4 7" id="KW-0378">Hydrolase</keyword>
<evidence type="ECO:0000256" key="7">
    <source>
        <dbReference type="HAMAP-Rule" id="MF_01405"/>
    </source>
</evidence>
<dbReference type="SUPFAM" id="SSF52972">
    <property type="entry name" value="ITPase-like"/>
    <property type="match status" value="1"/>
</dbReference>
<evidence type="ECO:0000256" key="6">
    <source>
        <dbReference type="ARBA" id="ARBA00023080"/>
    </source>
</evidence>
<dbReference type="EMBL" id="MUHY01000001">
    <property type="protein sequence ID" value="PSB91988.1"/>
    <property type="molecule type" value="Genomic_DNA"/>
</dbReference>
<comment type="catalytic activity">
    <reaction evidence="7">
        <text>XTP + H2O = XMP + diphosphate + H(+)</text>
        <dbReference type="Rhea" id="RHEA:28610"/>
        <dbReference type="ChEBI" id="CHEBI:15377"/>
        <dbReference type="ChEBI" id="CHEBI:15378"/>
        <dbReference type="ChEBI" id="CHEBI:33019"/>
        <dbReference type="ChEBI" id="CHEBI:57464"/>
        <dbReference type="ChEBI" id="CHEBI:61314"/>
        <dbReference type="EC" id="3.6.1.66"/>
    </reaction>
</comment>
<evidence type="ECO:0000313" key="9">
    <source>
        <dbReference type="EMBL" id="PSB91988.1"/>
    </source>
</evidence>
<keyword evidence="10" id="KW-1185">Reference proteome</keyword>
<dbReference type="InterPro" id="IPR029001">
    <property type="entry name" value="ITPase-like_fam"/>
</dbReference>
<feature type="binding site" evidence="7">
    <location>
        <begin position="160"/>
        <end position="163"/>
    </location>
    <ligand>
        <name>substrate</name>
    </ligand>
</feature>
<keyword evidence="5 7" id="KW-0460">Magnesium</keyword>
<comment type="similarity">
    <text evidence="1 7 8">Belongs to the HAM1 NTPase family.</text>
</comment>
<dbReference type="CDD" id="cd00515">
    <property type="entry name" value="HAM1"/>
    <property type="match status" value="1"/>
</dbReference>
<comment type="cofactor">
    <cofactor evidence="7">
        <name>Mg(2+)</name>
        <dbReference type="ChEBI" id="CHEBI:18420"/>
    </cofactor>
    <text evidence="7">Binds 1 Mg(2+) ion per subunit.</text>
</comment>
<feature type="binding site" evidence="7">
    <location>
        <position position="71"/>
    </location>
    <ligand>
        <name>Mg(2+)</name>
        <dbReference type="ChEBI" id="CHEBI:18420"/>
    </ligand>
</feature>
<name>A0ABX5FE37_9BURK</name>
<dbReference type="EC" id="3.6.1.66" evidence="7"/>
<protein>
    <recommendedName>
        <fullName evidence="7">dITP/XTP pyrophosphatase</fullName>
        <ecNumber evidence="7">3.6.1.66</ecNumber>
    </recommendedName>
    <alternativeName>
        <fullName evidence="7">Non-canonical purine NTP pyrophosphatase</fullName>
    </alternativeName>
    <alternativeName>
        <fullName evidence="7">Non-standard purine NTP pyrophosphatase</fullName>
    </alternativeName>
    <alternativeName>
        <fullName evidence="7">Nucleoside-triphosphate diphosphatase</fullName>
    </alternativeName>
    <alternativeName>
        <fullName evidence="7">Nucleoside-triphosphate pyrophosphatase</fullName>
        <shortName evidence="7">NTPase</shortName>
    </alternativeName>
</protein>
<feature type="binding site" evidence="7">
    <location>
        <position position="183"/>
    </location>
    <ligand>
        <name>substrate</name>
    </ligand>
</feature>
<dbReference type="RefSeq" id="WP_106182005.1">
    <property type="nucleotide sequence ID" value="NZ_MUHY01000001.1"/>
</dbReference>
<dbReference type="Proteomes" id="UP000242660">
    <property type="component" value="Unassembled WGS sequence"/>
</dbReference>
<dbReference type="Pfam" id="PF01725">
    <property type="entry name" value="Ham1p_like"/>
    <property type="match status" value="1"/>
</dbReference>
<reference evidence="9 10" key="1">
    <citation type="journal article" date="2017" name="Front. Microbiol.">
        <title>Genome of Ca. Pandoraea novymonadis, an Endosymbiotic Bacterium of the Trypanosomatid Novymonas esmeraldas.</title>
        <authorList>
            <person name="Kostygov A.Y."/>
            <person name="Butenko A."/>
            <person name="Nenarokova A."/>
            <person name="Tashyreva D."/>
            <person name="Flegontov P."/>
            <person name="Lukes J."/>
            <person name="Yurchenko V."/>
        </authorList>
    </citation>
    <scope>NUCLEOTIDE SEQUENCE [LARGE SCALE GENOMIC DNA]</scope>
    <source>
        <strain evidence="9 10">E262</strain>
    </source>
</reference>
<feature type="binding site" evidence="7">
    <location>
        <begin position="188"/>
        <end position="189"/>
    </location>
    <ligand>
        <name>substrate</name>
    </ligand>
</feature>
<evidence type="ECO:0000256" key="2">
    <source>
        <dbReference type="ARBA" id="ARBA00022723"/>
    </source>
</evidence>
<feature type="active site" description="Proton acceptor" evidence="7">
    <location>
        <position position="71"/>
    </location>
</feature>
<evidence type="ECO:0000256" key="1">
    <source>
        <dbReference type="ARBA" id="ARBA00008023"/>
    </source>
</evidence>
<keyword evidence="2 7" id="KW-0479">Metal-binding</keyword>
<keyword evidence="6 7" id="KW-0546">Nucleotide metabolism</keyword>
<evidence type="ECO:0000256" key="8">
    <source>
        <dbReference type="RuleBase" id="RU003781"/>
    </source>
</evidence>
<dbReference type="InterPro" id="IPR020922">
    <property type="entry name" value="dITP/XTP_pyrophosphatase"/>
</dbReference>
<comment type="caution">
    <text evidence="7">Lacks conserved residue(s) required for the propagation of feature annotation.</text>
</comment>
<sequence length="204" mass="22348">MTFKKIVLASNNDGKLREFATLLKPLGIQLIPQSVLGISESNESSITFIENAITKARHASSASGLPALAEDSGLCVPILGGAPGIYSSRYAARAGYAKSDTANNHYLIEQLSSYANQNDRRAYYFCALVLIFHAQDSQPLIAEGRWEGEIITQPRGLNGFGYDPHFLIPSLQKTAAELNPEVKNTYSHRGHAVKHLLHKLNREA</sequence>
<dbReference type="PANTHER" id="PTHR11067">
    <property type="entry name" value="INOSINE TRIPHOSPHATE PYROPHOSPHATASE/HAM1 PROTEIN"/>
    <property type="match status" value="1"/>
</dbReference>
<dbReference type="HAMAP" id="MF_01405">
    <property type="entry name" value="Non_canon_purine_NTPase"/>
    <property type="match status" value="1"/>
</dbReference>
<evidence type="ECO:0000256" key="3">
    <source>
        <dbReference type="ARBA" id="ARBA00022741"/>
    </source>
</evidence>
<evidence type="ECO:0000313" key="10">
    <source>
        <dbReference type="Proteomes" id="UP000242660"/>
    </source>
</evidence>
<comment type="catalytic activity">
    <reaction evidence="7">
        <text>dITP + H2O = dIMP + diphosphate + H(+)</text>
        <dbReference type="Rhea" id="RHEA:28342"/>
        <dbReference type="ChEBI" id="CHEBI:15377"/>
        <dbReference type="ChEBI" id="CHEBI:15378"/>
        <dbReference type="ChEBI" id="CHEBI:33019"/>
        <dbReference type="ChEBI" id="CHEBI:61194"/>
        <dbReference type="ChEBI" id="CHEBI:61382"/>
        <dbReference type="EC" id="3.6.1.66"/>
    </reaction>
</comment>
<comment type="catalytic activity">
    <reaction evidence="7">
        <text>ITP + H2O = IMP + diphosphate + H(+)</text>
        <dbReference type="Rhea" id="RHEA:29399"/>
        <dbReference type="ChEBI" id="CHEBI:15377"/>
        <dbReference type="ChEBI" id="CHEBI:15378"/>
        <dbReference type="ChEBI" id="CHEBI:33019"/>
        <dbReference type="ChEBI" id="CHEBI:58053"/>
        <dbReference type="ChEBI" id="CHEBI:61402"/>
        <dbReference type="EC" id="3.6.1.66"/>
    </reaction>
</comment>
<organism evidence="9 10">
    <name type="scientific">Candidatus Pandoraea novymonadis</name>
    <dbReference type="NCBI Taxonomy" id="1808959"/>
    <lineage>
        <taxon>Bacteria</taxon>
        <taxon>Pseudomonadati</taxon>
        <taxon>Pseudomonadota</taxon>
        <taxon>Betaproteobacteria</taxon>
        <taxon>Burkholderiales</taxon>
        <taxon>Burkholderiaceae</taxon>
        <taxon>Pandoraea</taxon>
    </lineage>
</organism>
<keyword evidence="3 7" id="KW-0547">Nucleotide-binding</keyword>
<proteinExistence type="inferred from homology"/>
<accession>A0ABX5FE37</accession>
<feature type="binding site" evidence="7">
    <location>
        <position position="72"/>
    </location>
    <ligand>
        <name>substrate</name>
    </ligand>
</feature>
<dbReference type="InterPro" id="IPR002637">
    <property type="entry name" value="RdgB/HAM1"/>
</dbReference>
<gene>
    <name evidence="9" type="primary">rdgB</name>
    <name evidence="9" type="ORF">BZL35_00212</name>
</gene>
<feature type="binding site" evidence="7">
    <location>
        <begin position="10"/>
        <end position="15"/>
    </location>
    <ligand>
        <name>substrate</name>
    </ligand>
</feature>
<comment type="function">
    <text evidence="7">Pyrophosphatase that catalyzes the hydrolysis of nucleoside triphosphates to their monophosphate derivatives, with a high preference for the non-canonical purine nucleotides XTP (xanthosine triphosphate), dITP (deoxyinosine triphosphate) and ITP. Seems to function as a house-cleaning enzyme that removes non-canonical purine nucleotides from the nucleotide pool, thus preventing their incorporation into DNA/RNA and avoiding chromosomal lesions.</text>
</comment>
<dbReference type="PANTHER" id="PTHR11067:SF9">
    <property type="entry name" value="INOSINE TRIPHOSPHATE PYROPHOSPHATASE"/>
    <property type="match status" value="1"/>
</dbReference>